<dbReference type="Proteomes" id="UP000476030">
    <property type="component" value="Unassembled WGS sequence"/>
</dbReference>
<dbReference type="GO" id="GO:0006281">
    <property type="term" value="P:DNA repair"/>
    <property type="evidence" value="ECO:0007669"/>
    <property type="project" value="UniProtKB-KW"/>
</dbReference>
<comment type="cofactor">
    <cofactor evidence="2">
        <name>Zn(2+)</name>
        <dbReference type="ChEBI" id="CHEBI:29105"/>
    </cofactor>
</comment>
<dbReference type="SUPFAM" id="SSF57884">
    <property type="entry name" value="Ada DNA repair protein, N-terminal domain (N-Ada 10)"/>
    <property type="match status" value="1"/>
</dbReference>
<dbReference type="SUPFAM" id="SSF46767">
    <property type="entry name" value="Methylated DNA-protein cysteine methyltransferase, C-terminal domain"/>
    <property type="match status" value="1"/>
</dbReference>
<keyword evidence="11" id="KW-0234">DNA repair</keyword>
<dbReference type="InterPro" id="IPR004026">
    <property type="entry name" value="Ada_DNA_repair_Zn-bd"/>
</dbReference>
<dbReference type="GO" id="GO:0043565">
    <property type="term" value="F:sequence-specific DNA binding"/>
    <property type="evidence" value="ECO:0007669"/>
    <property type="project" value="InterPro"/>
</dbReference>
<dbReference type="Pfam" id="PF01035">
    <property type="entry name" value="DNA_binding_1"/>
    <property type="match status" value="1"/>
</dbReference>
<comment type="caution">
    <text evidence="14">The sequence shown here is derived from an EMBL/GenBank/DDBJ whole genome shotgun (WGS) entry which is preliminary data.</text>
</comment>
<evidence type="ECO:0000256" key="6">
    <source>
        <dbReference type="ARBA" id="ARBA00022679"/>
    </source>
</evidence>
<dbReference type="NCBIfam" id="TIGR00589">
    <property type="entry name" value="ogt"/>
    <property type="match status" value="1"/>
</dbReference>
<evidence type="ECO:0000256" key="4">
    <source>
        <dbReference type="ARBA" id="ARBA00011918"/>
    </source>
</evidence>
<keyword evidence="6 14" id="KW-0808">Transferase</keyword>
<proteinExistence type="inferred from homology"/>
<dbReference type="SUPFAM" id="SSF46689">
    <property type="entry name" value="Homeodomain-like"/>
    <property type="match status" value="1"/>
</dbReference>
<dbReference type="InterPro" id="IPR009057">
    <property type="entry name" value="Homeodomain-like_sf"/>
</dbReference>
<comment type="catalytic activity">
    <reaction evidence="1">
        <text>a 4-O-methyl-thymidine in DNA + L-cysteinyl-[protein] = a thymidine in DNA + S-methyl-L-cysteinyl-[protein]</text>
        <dbReference type="Rhea" id="RHEA:53428"/>
        <dbReference type="Rhea" id="RHEA-COMP:10131"/>
        <dbReference type="Rhea" id="RHEA-COMP:10132"/>
        <dbReference type="Rhea" id="RHEA-COMP:13555"/>
        <dbReference type="Rhea" id="RHEA-COMP:13556"/>
        <dbReference type="ChEBI" id="CHEBI:29950"/>
        <dbReference type="ChEBI" id="CHEBI:82612"/>
        <dbReference type="ChEBI" id="CHEBI:137386"/>
        <dbReference type="ChEBI" id="CHEBI:137387"/>
        <dbReference type="EC" id="2.1.1.63"/>
    </reaction>
</comment>
<dbReference type="GO" id="GO:0003908">
    <property type="term" value="F:methylated-DNA-[protein]-cysteine S-methyltransferase activity"/>
    <property type="evidence" value="ECO:0007669"/>
    <property type="project" value="UniProtKB-EC"/>
</dbReference>
<dbReference type="GO" id="GO:0003700">
    <property type="term" value="F:DNA-binding transcription factor activity"/>
    <property type="evidence" value="ECO:0007669"/>
    <property type="project" value="InterPro"/>
</dbReference>
<comment type="similarity">
    <text evidence="3">Belongs to the MGMT family.</text>
</comment>
<dbReference type="GO" id="GO:0008270">
    <property type="term" value="F:zinc ion binding"/>
    <property type="evidence" value="ECO:0007669"/>
    <property type="project" value="InterPro"/>
</dbReference>
<dbReference type="FunFam" id="1.10.10.10:FF:000214">
    <property type="entry name" value="Methylated-DNA--protein-cysteine methyltransferase"/>
    <property type="match status" value="1"/>
</dbReference>
<dbReference type="Pfam" id="PF02805">
    <property type="entry name" value="Ada_Zn_binding"/>
    <property type="match status" value="1"/>
</dbReference>
<dbReference type="PANTHER" id="PTHR10815">
    <property type="entry name" value="METHYLATED-DNA--PROTEIN-CYSTEINE METHYLTRANSFERASE"/>
    <property type="match status" value="1"/>
</dbReference>
<dbReference type="InterPro" id="IPR014048">
    <property type="entry name" value="MethylDNA_cys_MeTrfase_DNA-bd"/>
</dbReference>
<dbReference type="Pfam" id="PF12833">
    <property type="entry name" value="HTH_18"/>
    <property type="match status" value="1"/>
</dbReference>
<dbReference type="PROSITE" id="PS00374">
    <property type="entry name" value="MGMT"/>
    <property type="match status" value="1"/>
</dbReference>
<sequence>MTNDARLNAVMSRDKQADGKFVYGVKTTGIYCRPSCPARNPKPENIRFFELPDIAEVEGFRACRRCRPDLVKIADPSLSLTRQICQLIQQHIKEQTGEKLALGWLASETGYSEDHLSRSFKKILGISPMEYYDNYRTIAFKANVKAGESISEASYGAGFGSASRLYEKAHARFGMTPASYAKGGEGAEIAYAFAECFLGLMLVAGTRHGVCAIYFGNDEEALVTELNLEFPRAEIAADIGLLANWTKAIVEFLQESSAALPEIPLDMYGTAFQRRVWQALLQIGPGKTRTYRELAEDLGAPKSVRAVGRACATNPVSLIVPCHRVIGTDGKLHGYRWGLERKEALRKWEGAL</sequence>
<evidence type="ECO:0000256" key="2">
    <source>
        <dbReference type="ARBA" id="ARBA00001947"/>
    </source>
</evidence>
<dbReference type="Gene3D" id="3.30.160.70">
    <property type="entry name" value="Methylated DNA-protein cysteine methyltransferase domain"/>
    <property type="match status" value="1"/>
</dbReference>
<dbReference type="AlphaFoldDB" id="A0A6L8W6V1"/>
<evidence type="ECO:0000256" key="10">
    <source>
        <dbReference type="ARBA" id="ARBA00023163"/>
    </source>
</evidence>
<dbReference type="CDD" id="cd06445">
    <property type="entry name" value="ATase"/>
    <property type="match status" value="1"/>
</dbReference>
<keyword evidence="9" id="KW-0010">Activator</keyword>
<dbReference type="RefSeq" id="WP_161314646.1">
    <property type="nucleotide sequence ID" value="NZ_WTUW01000001.1"/>
</dbReference>
<dbReference type="EMBL" id="WTUW01000001">
    <property type="protein sequence ID" value="MZR30120.1"/>
    <property type="molecule type" value="Genomic_DNA"/>
</dbReference>
<dbReference type="InterPro" id="IPR036388">
    <property type="entry name" value="WH-like_DNA-bd_sf"/>
</dbReference>
<dbReference type="GO" id="GO:0032259">
    <property type="term" value="P:methylation"/>
    <property type="evidence" value="ECO:0007669"/>
    <property type="project" value="UniProtKB-KW"/>
</dbReference>
<protein>
    <recommendedName>
        <fullName evidence="4">methylated-DNA--[protein]-cysteine S-methyltransferase</fullName>
        <ecNumber evidence="4">2.1.1.63</ecNumber>
    </recommendedName>
</protein>
<dbReference type="SUPFAM" id="SSF53155">
    <property type="entry name" value="Methylated DNA-protein cysteine methyltransferase domain"/>
    <property type="match status" value="1"/>
</dbReference>
<evidence type="ECO:0000259" key="13">
    <source>
        <dbReference type="PROSITE" id="PS01124"/>
    </source>
</evidence>
<dbReference type="InterPro" id="IPR036217">
    <property type="entry name" value="MethylDNA_cys_MeTrfase_DNAb"/>
</dbReference>
<dbReference type="SMART" id="SM00342">
    <property type="entry name" value="HTH_ARAC"/>
    <property type="match status" value="1"/>
</dbReference>
<gene>
    <name evidence="14" type="ORF">GQE98_05655</name>
</gene>
<dbReference type="PANTHER" id="PTHR10815:SF5">
    <property type="entry name" value="METHYLATED-DNA--PROTEIN-CYSTEINE METHYLTRANSFERASE"/>
    <property type="match status" value="1"/>
</dbReference>
<evidence type="ECO:0000256" key="1">
    <source>
        <dbReference type="ARBA" id="ARBA00001286"/>
    </source>
</evidence>
<evidence type="ECO:0000256" key="8">
    <source>
        <dbReference type="ARBA" id="ARBA00023015"/>
    </source>
</evidence>
<dbReference type="InterPro" id="IPR001497">
    <property type="entry name" value="MethylDNA_cys_MeTrfase_AS"/>
</dbReference>
<dbReference type="EC" id="2.1.1.63" evidence="4"/>
<evidence type="ECO:0000256" key="3">
    <source>
        <dbReference type="ARBA" id="ARBA00008711"/>
    </source>
</evidence>
<dbReference type="InterPro" id="IPR018060">
    <property type="entry name" value="HTH_AraC"/>
</dbReference>
<dbReference type="PROSITE" id="PS01124">
    <property type="entry name" value="HTH_ARAC_FAMILY_2"/>
    <property type="match status" value="1"/>
</dbReference>
<evidence type="ECO:0000256" key="12">
    <source>
        <dbReference type="ARBA" id="ARBA00049348"/>
    </source>
</evidence>
<name>A0A6L8W6V1_9PROT</name>
<dbReference type="Gene3D" id="1.10.10.10">
    <property type="entry name" value="Winged helix-like DNA-binding domain superfamily/Winged helix DNA-binding domain"/>
    <property type="match status" value="1"/>
</dbReference>
<accession>A0A6L8W6V1</accession>
<keyword evidence="7" id="KW-0227">DNA damage</keyword>
<keyword evidence="5 14" id="KW-0489">Methyltransferase</keyword>
<evidence type="ECO:0000256" key="7">
    <source>
        <dbReference type="ARBA" id="ARBA00022763"/>
    </source>
</evidence>
<evidence type="ECO:0000313" key="14">
    <source>
        <dbReference type="EMBL" id="MZR30120.1"/>
    </source>
</evidence>
<organism evidence="14 15">
    <name type="scientific">Sneathiella litorea</name>
    <dbReference type="NCBI Taxonomy" id="2606216"/>
    <lineage>
        <taxon>Bacteria</taxon>
        <taxon>Pseudomonadati</taxon>
        <taxon>Pseudomonadota</taxon>
        <taxon>Alphaproteobacteria</taxon>
        <taxon>Sneathiellales</taxon>
        <taxon>Sneathiellaceae</taxon>
        <taxon>Sneathiella</taxon>
    </lineage>
</organism>
<dbReference type="Gene3D" id="1.10.10.60">
    <property type="entry name" value="Homeodomain-like"/>
    <property type="match status" value="1"/>
</dbReference>
<keyword evidence="15" id="KW-1185">Reference proteome</keyword>
<dbReference type="InterPro" id="IPR036631">
    <property type="entry name" value="MGMT_N_sf"/>
</dbReference>
<evidence type="ECO:0000256" key="9">
    <source>
        <dbReference type="ARBA" id="ARBA00023159"/>
    </source>
</evidence>
<evidence type="ECO:0000256" key="5">
    <source>
        <dbReference type="ARBA" id="ARBA00022603"/>
    </source>
</evidence>
<dbReference type="Gene3D" id="3.40.10.10">
    <property type="entry name" value="DNA Methylphosphotriester Repair Domain"/>
    <property type="match status" value="1"/>
</dbReference>
<keyword evidence="10" id="KW-0804">Transcription</keyword>
<dbReference type="InterPro" id="IPR035451">
    <property type="entry name" value="Ada-like_dom_sf"/>
</dbReference>
<comment type="catalytic activity">
    <reaction evidence="12">
        <text>a 6-O-methyl-2'-deoxyguanosine in DNA + L-cysteinyl-[protein] = S-methyl-L-cysteinyl-[protein] + a 2'-deoxyguanosine in DNA</text>
        <dbReference type="Rhea" id="RHEA:24000"/>
        <dbReference type="Rhea" id="RHEA-COMP:10131"/>
        <dbReference type="Rhea" id="RHEA-COMP:10132"/>
        <dbReference type="Rhea" id="RHEA-COMP:11367"/>
        <dbReference type="Rhea" id="RHEA-COMP:11368"/>
        <dbReference type="ChEBI" id="CHEBI:29950"/>
        <dbReference type="ChEBI" id="CHEBI:82612"/>
        <dbReference type="ChEBI" id="CHEBI:85445"/>
        <dbReference type="ChEBI" id="CHEBI:85448"/>
        <dbReference type="EC" id="2.1.1.63"/>
    </reaction>
</comment>
<reference evidence="14 15" key="1">
    <citation type="submission" date="2019-12" db="EMBL/GenBank/DDBJ databases">
        <title>Snethiella sp. nov. sp. isolated from sea sand.</title>
        <authorList>
            <person name="Kim J."/>
            <person name="Jeong S.E."/>
            <person name="Jung H.S."/>
            <person name="Jeon C.O."/>
        </authorList>
    </citation>
    <scope>NUCLEOTIDE SEQUENCE [LARGE SCALE GENOMIC DNA]</scope>
    <source>
        <strain evidence="14 15">DP05</strain>
    </source>
</reference>
<feature type="domain" description="HTH araC/xylS-type" evidence="13">
    <location>
        <begin position="82"/>
        <end position="183"/>
    </location>
</feature>
<evidence type="ECO:0000256" key="11">
    <source>
        <dbReference type="ARBA" id="ARBA00023204"/>
    </source>
</evidence>
<keyword evidence="8" id="KW-0805">Transcription regulation</keyword>
<evidence type="ECO:0000313" key="15">
    <source>
        <dbReference type="Proteomes" id="UP000476030"/>
    </source>
</evidence>